<reference evidence="2 3" key="1">
    <citation type="submission" date="2019-03" db="EMBL/GenBank/DDBJ databases">
        <title>Genomic Encyclopedia of Type Strains, Phase III (KMG-III): the genomes of soil and plant-associated and newly described type strains.</title>
        <authorList>
            <person name="Whitman W."/>
        </authorList>
    </citation>
    <scope>NUCLEOTIDE SEQUENCE [LARGE SCALE GENOMIC DNA]</scope>
    <source>
        <strain evidence="2 3">VKM Ac-2570</strain>
    </source>
</reference>
<dbReference type="InterPro" id="IPR036291">
    <property type="entry name" value="NAD(P)-bd_dom_sf"/>
</dbReference>
<evidence type="ECO:0000259" key="1">
    <source>
        <dbReference type="Pfam" id="PF13460"/>
    </source>
</evidence>
<comment type="caution">
    <text evidence="2">The sequence shown here is derived from an EMBL/GenBank/DDBJ whole genome shotgun (WGS) entry which is preliminary data.</text>
</comment>
<accession>A0A4R7ZKG1</accession>
<name>A0A4R7ZKG1_9ACTN</name>
<gene>
    <name evidence="2" type="ORF">EV650_4863</name>
</gene>
<evidence type="ECO:0000313" key="3">
    <source>
        <dbReference type="Proteomes" id="UP000295447"/>
    </source>
</evidence>
<dbReference type="RefSeq" id="WP_134121283.1">
    <property type="nucleotide sequence ID" value="NZ_SODF01000002.1"/>
</dbReference>
<keyword evidence="3" id="KW-1185">Reference proteome</keyword>
<dbReference type="PANTHER" id="PTHR47129">
    <property type="entry name" value="QUINONE OXIDOREDUCTASE 2"/>
    <property type="match status" value="1"/>
</dbReference>
<dbReference type="InterPro" id="IPR052718">
    <property type="entry name" value="NmrA-type_oxidoreductase"/>
</dbReference>
<dbReference type="AlphaFoldDB" id="A0A4R7ZKG1"/>
<feature type="domain" description="NAD(P)-binding" evidence="1">
    <location>
        <begin position="7"/>
        <end position="140"/>
    </location>
</feature>
<dbReference type="OrthoDB" id="3174087at2"/>
<sequence>MVFAITGGHGEFGSAVVSHLKTLTDQPVVATVREPSKAQPVPGVDYRPGDFDDPATLRASLAGVETILVNATFFGTDPSARRRRVTAAIGAAAEAGVRRIVLTSWPDLERATMPTVQDYRELEAAVRAAGPSWTIVRLAAGLPDALARDVAWGRKTGELVAPANGASVTPAALTDLAEASAAVVLSTDLDSAVVELTGPDAIGWDKLADLAGVPFRAVTDDEFVVYLTGTFGLPEAAAQQLTALYVDFRSRWSATPTTTLADLLSHPATPGADAVLRRVARFPS</sequence>
<dbReference type="InterPro" id="IPR016040">
    <property type="entry name" value="NAD(P)-bd_dom"/>
</dbReference>
<dbReference type="Proteomes" id="UP000295447">
    <property type="component" value="Unassembled WGS sequence"/>
</dbReference>
<dbReference type="Gene3D" id="3.90.25.10">
    <property type="entry name" value="UDP-galactose 4-epimerase, domain 1"/>
    <property type="match status" value="1"/>
</dbReference>
<dbReference type="Pfam" id="PF13460">
    <property type="entry name" value="NAD_binding_10"/>
    <property type="match status" value="1"/>
</dbReference>
<dbReference type="SUPFAM" id="SSF51735">
    <property type="entry name" value="NAD(P)-binding Rossmann-fold domains"/>
    <property type="match status" value="1"/>
</dbReference>
<evidence type="ECO:0000313" key="2">
    <source>
        <dbReference type="EMBL" id="TDW18279.1"/>
    </source>
</evidence>
<dbReference type="EMBL" id="SODF01000002">
    <property type="protein sequence ID" value="TDW18279.1"/>
    <property type="molecule type" value="Genomic_DNA"/>
</dbReference>
<protein>
    <submittedName>
        <fullName evidence="2">NAD(P)H dehydrogenase (Quinone)</fullName>
    </submittedName>
</protein>
<organism evidence="2 3">
    <name type="scientific">Kribbella kalugense</name>
    <dbReference type="NCBI Taxonomy" id="2512221"/>
    <lineage>
        <taxon>Bacteria</taxon>
        <taxon>Bacillati</taxon>
        <taxon>Actinomycetota</taxon>
        <taxon>Actinomycetes</taxon>
        <taxon>Propionibacteriales</taxon>
        <taxon>Kribbellaceae</taxon>
        <taxon>Kribbella</taxon>
    </lineage>
</organism>
<proteinExistence type="predicted"/>
<dbReference type="PANTHER" id="PTHR47129:SF1">
    <property type="entry name" value="NMRA-LIKE DOMAIN-CONTAINING PROTEIN"/>
    <property type="match status" value="1"/>
</dbReference>
<dbReference type="Gene3D" id="3.40.50.720">
    <property type="entry name" value="NAD(P)-binding Rossmann-like Domain"/>
    <property type="match status" value="1"/>
</dbReference>